<reference evidence="1 2" key="1">
    <citation type="submission" date="2020-08" db="EMBL/GenBank/DDBJ databases">
        <title>Functional genomics of gut bacteria from endangered species of beetles.</title>
        <authorList>
            <person name="Carlos-Shanley C."/>
        </authorList>
    </citation>
    <scope>NUCLEOTIDE SEQUENCE [LARGE SCALE GENOMIC DNA]</scope>
    <source>
        <strain evidence="1 2">S00245</strain>
    </source>
</reference>
<dbReference type="RefSeq" id="WP_281383966.1">
    <property type="nucleotide sequence ID" value="NZ_JACHLR010000001.1"/>
</dbReference>
<accession>A0A7W7NU98</accession>
<organism evidence="1 2">
    <name type="scientific">Novosphingobium chloroacetimidivorans</name>
    <dbReference type="NCBI Taxonomy" id="1428314"/>
    <lineage>
        <taxon>Bacteria</taxon>
        <taxon>Pseudomonadati</taxon>
        <taxon>Pseudomonadota</taxon>
        <taxon>Alphaproteobacteria</taxon>
        <taxon>Sphingomonadales</taxon>
        <taxon>Sphingomonadaceae</taxon>
        <taxon>Novosphingobium</taxon>
    </lineage>
</organism>
<evidence type="ECO:0000313" key="1">
    <source>
        <dbReference type="EMBL" id="MBB4856971.1"/>
    </source>
</evidence>
<evidence type="ECO:0000313" key="2">
    <source>
        <dbReference type="Proteomes" id="UP000555448"/>
    </source>
</evidence>
<keyword evidence="2" id="KW-1185">Reference proteome</keyword>
<dbReference type="EMBL" id="JACHLR010000001">
    <property type="protein sequence ID" value="MBB4856971.1"/>
    <property type="molecule type" value="Genomic_DNA"/>
</dbReference>
<dbReference type="AlphaFoldDB" id="A0A7W7NU98"/>
<comment type="caution">
    <text evidence="1">The sequence shown here is derived from an EMBL/GenBank/DDBJ whole genome shotgun (WGS) entry which is preliminary data.</text>
</comment>
<gene>
    <name evidence="1" type="ORF">HNO88_000268</name>
</gene>
<proteinExistence type="predicted"/>
<dbReference type="Proteomes" id="UP000555448">
    <property type="component" value="Unassembled WGS sequence"/>
</dbReference>
<name>A0A7W7NU98_9SPHN</name>
<sequence>MDVRQAIEEEYGDTTQQAFERCQTVADLEALVAGLCAEAVL</sequence>
<protein>
    <submittedName>
        <fullName evidence="1">Uncharacterized protein</fullName>
    </submittedName>
</protein>